<organism evidence="2 3">
    <name type="scientific">Tinamus guttatus</name>
    <name type="common">White-throated tinamou</name>
    <dbReference type="NCBI Taxonomy" id="94827"/>
    <lineage>
        <taxon>Eukaryota</taxon>
        <taxon>Metazoa</taxon>
        <taxon>Chordata</taxon>
        <taxon>Craniata</taxon>
        <taxon>Vertebrata</taxon>
        <taxon>Euteleostomi</taxon>
        <taxon>Archelosauria</taxon>
        <taxon>Archosauria</taxon>
        <taxon>Dinosauria</taxon>
        <taxon>Saurischia</taxon>
        <taxon>Theropoda</taxon>
        <taxon>Coelurosauria</taxon>
        <taxon>Aves</taxon>
        <taxon>Palaeognathae</taxon>
        <taxon>Tinamiformes</taxon>
        <taxon>Tinamidae</taxon>
        <taxon>Tinamus</taxon>
    </lineage>
</organism>
<evidence type="ECO:0000256" key="1">
    <source>
        <dbReference type="SAM" id="MobiDB-lite"/>
    </source>
</evidence>
<feature type="non-terminal residue" evidence="2">
    <location>
        <position position="1"/>
    </location>
</feature>
<feature type="region of interest" description="Disordered" evidence="1">
    <location>
        <begin position="119"/>
        <end position="145"/>
    </location>
</feature>
<proteinExistence type="predicted"/>
<dbReference type="AlphaFoldDB" id="A0A099Z836"/>
<feature type="compositionally biased region" description="Basic and acidic residues" evidence="1">
    <location>
        <begin position="66"/>
        <end position="96"/>
    </location>
</feature>
<keyword evidence="3" id="KW-1185">Reference proteome</keyword>
<feature type="compositionally biased region" description="Basic and acidic residues" evidence="1">
    <location>
        <begin position="119"/>
        <end position="139"/>
    </location>
</feature>
<protein>
    <submittedName>
        <fullName evidence="2">Uncharacterized protein</fullName>
    </submittedName>
</protein>
<dbReference type="Proteomes" id="UP000053641">
    <property type="component" value="Unassembled WGS sequence"/>
</dbReference>
<accession>A0A099Z836</accession>
<name>A0A099Z836_TINGU</name>
<reference evidence="2 3" key="1">
    <citation type="submission" date="2014-06" db="EMBL/GenBank/DDBJ databases">
        <title>Genome evolution of avian class.</title>
        <authorList>
            <person name="Zhang G."/>
            <person name="Li C."/>
        </authorList>
    </citation>
    <scope>NUCLEOTIDE SEQUENCE [LARGE SCALE GENOMIC DNA]</scope>
    <source>
        <strain evidence="2">BGI_N309</strain>
    </source>
</reference>
<gene>
    <name evidence="2" type="ORF">N309_04290</name>
</gene>
<evidence type="ECO:0000313" key="2">
    <source>
        <dbReference type="EMBL" id="KGL77228.1"/>
    </source>
</evidence>
<sequence>PVSLGMYRSLYTADYGCQQEQQPPSEERLELKAKEFAVPQGQRLMNYWDHVVREGKEVTSSPCSEANRHSDDMPEKQEGSSSRPESHQQSGKEEQKYFNSILSSAESYLPKYQSVTEERAAQKEKLERPQALTKPEKELSYSQCPPAAVQTPGTEGMLLRKQKLAEGWATYQQFILETCRARQFKAQENRSMVLGSSILGEECFDCDHRSTYKTDFQPLLGARGGYCKANRTFSHIFTEDECFNQ</sequence>
<feature type="region of interest" description="Disordered" evidence="1">
    <location>
        <begin position="55"/>
        <end position="96"/>
    </location>
</feature>
<evidence type="ECO:0000313" key="3">
    <source>
        <dbReference type="Proteomes" id="UP000053641"/>
    </source>
</evidence>
<feature type="non-terminal residue" evidence="2">
    <location>
        <position position="245"/>
    </location>
</feature>
<dbReference type="EMBL" id="KL889988">
    <property type="protein sequence ID" value="KGL77228.1"/>
    <property type="molecule type" value="Genomic_DNA"/>
</dbReference>